<dbReference type="PANTHER" id="PTHR20883">
    <property type="entry name" value="PHYTANOYL-COA DIOXYGENASE DOMAIN CONTAINING 1"/>
    <property type="match status" value="1"/>
</dbReference>
<dbReference type="Pfam" id="PF05721">
    <property type="entry name" value="PhyH"/>
    <property type="match status" value="1"/>
</dbReference>
<dbReference type="GO" id="GO:0005506">
    <property type="term" value="F:iron ion binding"/>
    <property type="evidence" value="ECO:0007669"/>
    <property type="project" value="UniProtKB-ARBA"/>
</dbReference>
<dbReference type="Gene3D" id="2.60.120.620">
    <property type="entry name" value="q2cbj1_9rhob like domain"/>
    <property type="match status" value="1"/>
</dbReference>
<dbReference type="InterPro" id="IPR008775">
    <property type="entry name" value="Phytyl_CoA_dOase-like"/>
</dbReference>
<dbReference type="RefSeq" id="WP_089412852.1">
    <property type="nucleotide sequence ID" value="NZ_FZQA01000006.1"/>
</dbReference>
<accession>A0A239PXB8</accession>
<dbReference type="SUPFAM" id="SSF51197">
    <property type="entry name" value="Clavaminate synthase-like"/>
    <property type="match status" value="1"/>
</dbReference>
<dbReference type="GO" id="GO:0016706">
    <property type="term" value="F:2-oxoglutarate-dependent dioxygenase activity"/>
    <property type="evidence" value="ECO:0007669"/>
    <property type="project" value="UniProtKB-ARBA"/>
</dbReference>
<sequence length="287" mass="31196">MTKRAPPRITDPDDLYQDLAGTYGLDDPALRGRVDPALVEADLAAIGRDGYVVIERLVGEEENAAARAALEALVGPMGRNDFEGFRTQRAYALLRKTRALDGLVAHPRILAILEAMTGPGPLLSACLAVRIHPGEKRQVPHFDAGFYPAPRPRQCHAVSAIWAIDPFTEENGGTVVWPGSHLWAEGRKPTGLDAHFAVEMPAGSVVVFHGDLWHAGGANASRAPRLAFTPQYCAQWLRTMENMSLAVPPSVVKDLSPDLQSLLGYQIRPPFMGYVDGMHPKRLLEGA</sequence>
<keyword evidence="2" id="KW-0560">Oxidoreductase</keyword>
<protein>
    <submittedName>
        <fullName evidence="2">Ectoine hydroxylase-related dioxygenase, phytanoyl-CoA dioxygenase (PhyH) family</fullName>
    </submittedName>
</protein>
<gene>
    <name evidence="2" type="ORF">SAMN06297382_2410</name>
</gene>
<dbReference type="EMBL" id="FZQA01000006">
    <property type="protein sequence ID" value="SNT74820.1"/>
    <property type="molecule type" value="Genomic_DNA"/>
</dbReference>
<evidence type="ECO:0000313" key="3">
    <source>
        <dbReference type="Proteomes" id="UP000198346"/>
    </source>
</evidence>
<reference evidence="2 3" key="1">
    <citation type="submission" date="2017-07" db="EMBL/GenBank/DDBJ databases">
        <authorList>
            <person name="Sun Z.S."/>
            <person name="Albrecht U."/>
            <person name="Echele G."/>
            <person name="Lee C.C."/>
        </authorList>
    </citation>
    <scope>NUCLEOTIDE SEQUENCE [LARGE SCALE GENOMIC DNA]</scope>
    <source>
        <strain evidence="2 3">CGMCC 1.12710</strain>
    </source>
</reference>
<dbReference type="OrthoDB" id="9796766at2"/>
<dbReference type="Proteomes" id="UP000198346">
    <property type="component" value="Unassembled WGS sequence"/>
</dbReference>
<name>A0A239PXB8_9PROT</name>
<organism evidence="2 3">
    <name type="scientific">Amphiplicatus metriothermophilus</name>
    <dbReference type="NCBI Taxonomy" id="1519374"/>
    <lineage>
        <taxon>Bacteria</taxon>
        <taxon>Pseudomonadati</taxon>
        <taxon>Pseudomonadota</taxon>
        <taxon>Alphaproteobacteria</taxon>
        <taxon>Parvularculales</taxon>
        <taxon>Parvularculaceae</taxon>
        <taxon>Amphiplicatus</taxon>
    </lineage>
</organism>
<keyword evidence="3" id="KW-1185">Reference proteome</keyword>
<proteinExistence type="predicted"/>
<keyword evidence="2" id="KW-0223">Dioxygenase</keyword>
<evidence type="ECO:0000313" key="2">
    <source>
        <dbReference type="EMBL" id="SNT74820.1"/>
    </source>
</evidence>
<dbReference type="PANTHER" id="PTHR20883:SF48">
    <property type="entry name" value="ECTOINE DIOXYGENASE"/>
    <property type="match status" value="1"/>
</dbReference>
<dbReference type="AlphaFoldDB" id="A0A239PXB8"/>
<evidence type="ECO:0000256" key="1">
    <source>
        <dbReference type="ARBA" id="ARBA00001954"/>
    </source>
</evidence>
<comment type="cofactor">
    <cofactor evidence="1">
        <name>Fe(2+)</name>
        <dbReference type="ChEBI" id="CHEBI:29033"/>
    </cofactor>
</comment>